<evidence type="ECO:0000313" key="3">
    <source>
        <dbReference type="Proteomes" id="UP000694892"/>
    </source>
</evidence>
<dbReference type="Proteomes" id="UP000694892">
    <property type="component" value="Chromosome 2S"/>
</dbReference>
<feature type="transmembrane region" description="Helical" evidence="1">
    <location>
        <begin position="40"/>
        <end position="58"/>
    </location>
</feature>
<reference evidence="3" key="1">
    <citation type="journal article" date="2016" name="Nature">
        <title>Genome evolution in the allotetraploid frog Xenopus laevis.</title>
        <authorList>
            <person name="Session A.M."/>
            <person name="Uno Y."/>
            <person name="Kwon T."/>
            <person name="Chapman J.A."/>
            <person name="Toyoda A."/>
            <person name="Takahashi S."/>
            <person name="Fukui A."/>
            <person name="Hikosaka A."/>
            <person name="Suzuki A."/>
            <person name="Kondo M."/>
            <person name="van Heeringen S.J."/>
            <person name="Quigley I."/>
            <person name="Heinz S."/>
            <person name="Ogino H."/>
            <person name="Ochi H."/>
            <person name="Hellsten U."/>
            <person name="Lyons J.B."/>
            <person name="Simakov O."/>
            <person name="Putnam N."/>
            <person name="Stites J."/>
            <person name="Kuroki Y."/>
            <person name="Tanaka T."/>
            <person name="Michiue T."/>
            <person name="Watanabe M."/>
            <person name="Bogdanovic O."/>
            <person name="Lister R."/>
            <person name="Georgiou G."/>
            <person name="Paranjpe S.S."/>
            <person name="van Kruijsbergen I."/>
            <person name="Shu S."/>
            <person name="Carlson J."/>
            <person name="Kinoshita T."/>
            <person name="Ohta Y."/>
            <person name="Mawaribuchi S."/>
            <person name="Jenkins J."/>
            <person name="Grimwood J."/>
            <person name="Schmutz J."/>
            <person name="Mitros T."/>
            <person name="Mozaffari S.V."/>
            <person name="Suzuki Y."/>
            <person name="Haramoto Y."/>
            <person name="Yamamoto T.S."/>
            <person name="Takagi C."/>
            <person name="Heald R."/>
            <person name="Miller K."/>
            <person name="Haudenschild C."/>
            <person name="Kitzman J."/>
            <person name="Nakayama T."/>
            <person name="Izutsu Y."/>
            <person name="Robert J."/>
            <person name="Fortriede J."/>
            <person name="Burns K."/>
            <person name="Lotay V."/>
            <person name="Karimi K."/>
            <person name="Yasuoka Y."/>
            <person name="Dichmann D.S."/>
            <person name="Flajnik M.F."/>
            <person name="Houston D.W."/>
            <person name="Shendure J."/>
            <person name="DuPasquier L."/>
            <person name="Vize P.D."/>
            <person name="Zorn A.M."/>
            <person name="Ito M."/>
            <person name="Marcotte E.M."/>
            <person name="Wallingford J.B."/>
            <person name="Ito Y."/>
            <person name="Asashima M."/>
            <person name="Ueno N."/>
            <person name="Matsuda Y."/>
            <person name="Veenstra G.J."/>
            <person name="Fujiyama A."/>
            <person name="Harland R.M."/>
            <person name="Taira M."/>
            <person name="Rokhsar D.S."/>
        </authorList>
    </citation>
    <scope>NUCLEOTIDE SEQUENCE [LARGE SCALE GENOMIC DNA]</scope>
    <source>
        <strain evidence="3">J</strain>
    </source>
</reference>
<evidence type="ECO:0000256" key="1">
    <source>
        <dbReference type="SAM" id="Phobius"/>
    </source>
</evidence>
<gene>
    <name evidence="2" type="ORF">XELAEV_18016128mg</name>
</gene>
<protein>
    <submittedName>
        <fullName evidence="2">Uncharacterized protein</fullName>
    </submittedName>
</protein>
<name>A0A974HX24_XENLA</name>
<evidence type="ECO:0000313" key="2">
    <source>
        <dbReference type="EMBL" id="OCT93061.1"/>
    </source>
</evidence>
<keyword evidence="1" id="KW-0472">Membrane</keyword>
<dbReference type="EMBL" id="CM004469">
    <property type="protein sequence ID" value="OCT93061.1"/>
    <property type="molecule type" value="Genomic_DNA"/>
</dbReference>
<keyword evidence="1" id="KW-0812">Transmembrane</keyword>
<dbReference type="AlphaFoldDB" id="A0A974HX24"/>
<organism evidence="2 3">
    <name type="scientific">Xenopus laevis</name>
    <name type="common">African clawed frog</name>
    <dbReference type="NCBI Taxonomy" id="8355"/>
    <lineage>
        <taxon>Eukaryota</taxon>
        <taxon>Metazoa</taxon>
        <taxon>Chordata</taxon>
        <taxon>Craniata</taxon>
        <taxon>Vertebrata</taxon>
        <taxon>Euteleostomi</taxon>
        <taxon>Amphibia</taxon>
        <taxon>Batrachia</taxon>
        <taxon>Anura</taxon>
        <taxon>Pipoidea</taxon>
        <taxon>Pipidae</taxon>
        <taxon>Xenopodinae</taxon>
        <taxon>Xenopus</taxon>
        <taxon>Xenopus</taxon>
    </lineage>
</organism>
<sequence length="83" mass="9756">MGDWVSFYFYVPAVKHIIHLLFISSDAYKSQFLFIVDVQWWLWAVFSIAFVRAAANVVTRSSTKEYNDFSFSSLFDYKSQQPP</sequence>
<keyword evidence="1" id="KW-1133">Transmembrane helix</keyword>
<proteinExistence type="predicted"/>
<accession>A0A974HX24</accession>